<dbReference type="KEGG" id="ehx:EMIHUDRAFT_374484"/>
<dbReference type="GeneID" id="17253562"/>
<organism evidence="2">
    <name type="scientific">Emiliania huxleyi</name>
    <name type="common">Coccolithophore</name>
    <name type="synonym">Pontosphaera huxleyi</name>
    <dbReference type="NCBI Taxonomy" id="2903"/>
    <lineage>
        <taxon>Eukaryota</taxon>
        <taxon>Haptista</taxon>
        <taxon>Haptophyta</taxon>
        <taxon>Prymnesiophyceae</taxon>
        <taxon>Isochrysidales</taxon>
        <taxon>Noelaerhabdaceae</taxon>
        <taxon>Emiliania</taxon>
    </lineage>
</organism>
<feature type="region of interest" description="Disordered" evidence="1">
    <location>
        <begin position="1"/>
        <end position="65"/>
    </location>
</feature>
<feature type="non-terminal residue" evidence="2">
    <location>
        <position position="65"/>
    </location>
</feature>
<evidence type="ECO:0000256" key="1">
    <source>
        <dbReference type="SAM" id="MobiDB-lite"/>
    </source>
</evidence>
<evidence type="ECO:0000313" key="2">
    <source>
        <dbReference type="EMBL" id="EOD07411.1"/>
    </source>
</evidence>
<feature type="non-terminal residue" evidence="2">
    <location>
        <position position="1"/>
    </location>
</feature>
<dbReference type="RefSeq" id="XP_005759840.1">
    <property type="nucleotide sequence ID" value="XM_005759783.1"/>
</dbReference>
<accession>R1D934</accession>
<feature type="compositionally biased region" description="Polar residues" evidence="1">
    <location>
        <begin position="1"/>
        <end position="31"/>
    </location>
</feature>
<reference evidence="2" key="1">
    <citation type="submission" date="2012-07" db="EMBL/GenBank/DDBJ databases">
        <title>Genome variability drives Emilianias global distribution.</title>
        <authorList>
            <consortium name="DOE Joint Genome Institute"/>
            <person name="Read B."/>
            <person name="Kegel J."/>
            <person name="Klute M."/>
            <person name="Kuo A."/>
            <person name="Lefebvre S.C."/>
            <person name="Maumus F."/>
            <person name="Mayer C."/>
            <person name="Miller J."/>
            <person name="Allen A."/>
            <person name="Bidle K."/>
            <person name="Borodovsky M."/>
            <person name="Bowler C."/>
            <person name="Brownlee C."/>
            <person name="Claverie J.-M."/>
            <person name="Cock M."/>
            <person name="De Vargas C."/>
            <person name="Elias M."/>
            <person name="Frickenhaus S."/>
            <person name="Gladyshev V.N."/>
            <person name="Gonzalez K."/>
            <person name="Guda C."/>
            <person name="Hadaegh A."/>
            <person name="Herman E."/>
            <person name="Iglesias-Rodriguez D."/>
            <person name="Jones B."/>
            <person name="Lawson T."/>
            <person name="Leese F."/>
            <person name="Lin Y.-C."/>
            <person name="Lindquist E."/>
            <person name="Lobanov A."/>
            <person name="Lucas S."/>
            <person name="Malik S.-H.B."/>
            <person name="Marsh M.E."/>
            <person name="Mock T."/>
            <person name="Monier A."/>
            <person name="Moreau H."/>
            <person name="Mueller-Roeber B."/>
            <person name="Napier J."/>
            <person name="Ogata H."/>
            <person name="Parker M."/>
            <person name="Probert I."/>
            <person name="Quesneville H."/>
            <person name="Raines C."/>
            <person name="Rensing S."/>
            <person name="Riano-Pachon D.M."/>
            <person name="Richier S."/>
            <person name="Rokitta S."/>
            <person name="Salamov A."/>
            <person name="Sarno A.F."/>
            <person name="Schmutz J."/>
            <person name="Schroeder D."/>
            <person name="Shiraiwa Y."/>
            <person name="Soanes D.M."/>
            <person name="Valentin K."/>
            <person name="Van Der Giezen M."/>
            <person name="Van Der Peer Y."/>
            <person name="Vardi A."/>
            <person name="Verret F."/>
            <person name="Von Dassow P."/>
            <person name="Wheeler G."/>
            <person name="Williams B."/>
            <person name="Wilson W."/>
            <person name="Wolfe G."/>
            <person name="Wurch L.L."/>
            <person name="Young J."/>
            <person name="Dacks J.B."/>
            <person name="Delwiche C.F."/>
            <person name="Dyhrman S."/>
            <person name="Glockner G."/>
            <person name="John U."/>
            <person name="Richards T."/>
            <person name="Worden A.Z."/>
            <person name="Zhang X."/>
            <person name="Grigoriev I.V."/>
        </authorList>
    </citation>
    <scope>NUCLEOTIDE SEQUENCE</scope>
    <source>
        <strain evidence="2">CCMP1516</strain>
    </source>
</reference>
<sequence>APPAPSSFSLSHTTPLGSQRGHTLCHSSASTDRSRPLQWCSVPMSLCSHPPSRTQHNQTDAGGHT</sequence>
<dbReference type="AlphaFoldDB" id="R1D934"/>
<protein>
    <submittedName>
        <fullName evidence="2">Uncharacterized protein</fullName>
    </submittedName>
</protein>
<name>R1D934_EMIHU</name>
<gene>
    <name evidence="2" type="ORF">EMIHUDRAFT_374484</name>
</gene>
<proteinExistence type="predicted"/>
<dbReference type="EMBL" id="KB869369">
    <property type="protein sequence ID" value="EOD07411.1"/>
    <property type="molecule type" value="Genomic_DNA"/>
</dbReference>
<dbReference type="HOGENOM" id="CLU_2874821_0_0_1"/>
<feature type="compositionally biased region" description="Polar residues" evidence="1">
    <location>
        <begin position="51"/>
        <end position="65"/>
    </location>
</feature>